<protein>
    <submittedName>
        <fullName evidence="9">Integral membrane protein</fullName>
    </submittedName>
</protein>
<evidence type="ECO:0000256" key="3">
    <source>
        <dbReference type="ARBA" id="ARBA00022692"/>
    </source>
</evidence>
<dbReference type="Pfam" id="PF00753">
    <property type="entry name" value="Lactamase_B"/>
    <property type="match status" value="1"/>
</dbReference>
<feature type="transmembrane region" description="Helical" evidence="7">
    <location>
        <begin position="507"/>
        <end position="529"/>
    </location>
</feature>
<keyword evidence="2" id="KW-1003">Cell membrane</keyword>
<dbReference type="InterPro" id="IPR036866">
    <property type="entry name" value="RibonucZ/Hydroxyglut_hydro"/>
</dbReference>
<organism evidence="9 10">
    <name type="scientific">Streptomyces albus (strain ATCC 21838 / DSM 41398 / FERM P-419 / JCM 4703 / NBRC 107858)</name>
    <dbReference type="NCBI Taxonomy" id="1081613"/>
    <lineage>
        <taxon>Bacteria</taxon>
        <taxon>Bacillati</taxon>
        <taxon>Actinomycetota</taxon>
        <taxon>Actinomycetes</taxon>
        <taxon>Kitasatosporales</taxon>
        <taxon>Streptomycetaceae</taxon>
        <taxon>Streptomyces</taxon>
    </lineage>
</organism>
<gene>
    <name evidence="9" type="ORF">SLNWT_5310</name>
</gene>
<dbReference type="AlphaFoldDB" id="A0A0B5F443"/>
<keyword evidence="5 7" id="KW-0472">Membrane</keyword>
<comment type="subcellular location">
    <subcellularLocation>
        <location evidence="1">Cell membrane</location>
        <topology evidence="1">Multi-pass membrane protein</topology>
    </subcellularLocation>
</comment>
<dbReference type="PANTHER" id="PTHR30619:SF1">
    <property type="entry name" value="RECOMBINATION PROTEIN 2"/>
    <property type="match status" value="1"/>
</dbReference>
<dbReference type="SUPFAM" id="SSF56281">
    <property type="entry name" value="Metallo-hydrolase/oxidoreductase"/>
    <property type="match status" value="1"/>
</dbReference>
<feature type="region of interest" description="Disordered" evidence="6">
    <location>
        <begin position="189"/>
        <end position="232"/>
    </location>
</feature>
<reference evidence="9 10" key="1">
    <citation type="submission" date="2015-01" db="EMBL/GenBank/DDBJ databases">
        <title>Enhanced salinomycin production by adjusting the supply of polyketide extender units in Streptomyce albus DSM 41398.</title>
        <authorList>
            <person name="Lu C."/>
        </authorList>
    </citation>
    <scope>NUCLEOTIDE SEQUENCE [LARGE SCALE GENOMIC DNA]</scope>
    <source>
        <strain evidence="10">ATCC 21838 / DSM 41398 / FERM P-419 / JCM 4703 / NBRC 107858</strain>
    </source>
</reference>
<proteinExistence type="predicted"/>
<dbReference type="PANTHER" id="PTHR30619">
    <property type="entry name" value="DNA INTERNALIZATION/COMPETENCE PROTEIN COMEC/REC2"/>
    <property type="match status" value="1"/>
</dbReference>
<dbReference type="NCBIfam" id="TIGR00360">
    <property type="entry name" value="ComEC_N-term"/>
    <property type="match status" value="1"/>
</dbReference>
<evidence type="ECO:0000259" key="8">
    <source>
        <dbReference type="SMART" id="SM00849"/>
    </source>
</evidence>
<feature type="compositionally biased region" description="Low complexity" evidence="6">
    <location>
        <begin position="221"/>
        <end position="232"/>
    </location>
</feature>
<dbReference type="InterPro" id="IPR001279">
    <property type="entry name" value="Metallo-B-lactamas"/>
</dbReference>
<evidence type="ECO:0000256" key="5">
    <source>
        <dbReference type="ARBA" id="ARBA00023136"/>
    </source>
</evidence>
<accession>A0A0B5F443</accession>
<evidence type="ECO:0000313" key="9">
    <source>
        <dbReference type="EMBL" id="AJE85686.1"/>
    </source>
</evidence>
<sequence length="876" mass="91708">MLPPALAVWATAAYVTGASWRTAMTITATGAVLAALLLVYTVYAKCRPSPPESSEPAEPPEPLEIPAEGPGRRGRTGTGERARTGDGAGHRARAPRIWGRYTAGAVLLCVTASAASAALHAAEVHRGPVPDLARRSAHATVELKVLTDPRRTRPRVTGERQLPTSVLEAQALRLTTADGSVTRTRAPVLLLAEDPPDPAEQRLRKGAAESTGPPYGPRTTAEGAASAAAESPSPWLRLLPSTVIRVPVRLTPPYRDGDRIAAVARVTRGEQPTVVRGPTATQRFAGRMRAGLREATDSLPPEARAVLPGLVVGDTSRMTPELYDAFQATDLTHVLAVSGANFTILLALLIGPPGSAHRAERRGLAPRFGIGLRATALLGGTLTLAFVLVCRPEPSVLRAATCGSLALVALATGRRRSLLPALAAAVVLLVLYDPWLARSYGFVLSVLATGALLVLAPRWSTALQRRGMPPRGAEALAAALAAQAVCAPVVVLMAARVSLVAVPCNLLAELAVAPATVLGFGVLLTAPFAMPLAEGLAWCASWPVGWIVRVARTGAGLPGNGVDWPGGWRGGLLLALLTVCLVVAGRRLVRHPWACVACVLGLILAVLQPPSLTRVFTGWPPPGWRFVMCDVGQGDAGVLAVGDGSAVVIDTGPDPALADRCLRLLGIRSIRLVLLTHFHADHVAGLPGVLRGRAVGAIETTGLQDPYEQAEFVHRTTKEHGIPVRQAVAGERRRTGDLDWQVLWPPPAPAQEGANDASVTLLVRSRGLRLLLLGDLEPPAQQALLASPAGGLVTAVDVLKVAHHGSAYQDPELLRRARPRLALISAGEGNPYGHPSPHTVTALRSMGTEVLRTDQDGALAVMGTGGEGLRAATEAR</sequence>
<feature type="transmembrane region" description="Helical" evidence="7">
    <location>
        <begin position="442"/>
        <end position="463"/>
    </location>
</feature>
<feature type="transmembrane region" description="Helical" evidence="7">
    <location>
        <begin position="567"/>
        <end position="584"/>
    </location>
</feature>
<evidence type="ECO:0000256" key="7">
    <source>
        <dbReference type="SAM" id="Phobius"/>
    </source>
</evidence>
<dbReference type="GO" id="GO:0005886">
    <property type="term" value="C:plasma membrane"/>
    <property type="evidence" value="ECO:0007669"/>
    <property type="project" value="UniProtKB-SubCell"/>
</dbReference>
<dbReference type="SMART" id="SM00849">
    <property type="entry name" value="Lactamase_B"/>
    <property type="match status" value="1"/>
</dbReference>
<feature type="transmembrane region" description="Helical" evidence="7">
    <location>
        <begin position="331"/>
        <end position="350"/>
    </location>
</feature>
<keyword evidence="3 7" id="KW-0812">Transmembrane</keyword>
<dbReference type="Gene3D" id="3.60.15.10">
    <property type="entry name" value="Ribonuclease Z/Hydroxyacylglutathione hydrolase-like"/>
    <property type="match status" value="1"/>
</dbReference>
<feature type="transmembrane region" description="Helical" evidence="7">
    <location>
        <begin position="591"/>
        <end position="607"/>
    </location>
</feature>
<keyword evidence="10" id="KW-1185">Reference proteome</keyword>
<dbReference type="Proteomes" id="UP000031523">
    <property type="component" value="Chromosome"/>
</dbReference>
<evidence type="ECO:0000256" key="4">
    <source>
        <dbReference type="ARBA" id="ARBA00022989"/>
    </source>
</evidence>
<dbReference type="EMBL" id="CP010519">
    <property type="protein sequence ID" value="AJE85686.1"/>
    <property type="molecule type" value="Genomic_DNA"/>
</dbReference>
<dbReference type="InterPro" id="IPR004477">
    <property type="entry name" value="ComEC_N"/>
</dbReference>
<feature type="transmembrane region" description="Helical" evidence="7">
    <location>
        <begin position="370"/>
        <end position="389"/>
    </location>
</feature>
<feature type="domain" description="Metallo-beta-lactamase" evidence="8">
    <location>
        <begin position="634"/>
        <end position="803"/>
    </location>
</feature>
<evidence type="ECO:0000256" key="1">
    <source>
        <dbReference type="ARBA" id="ARBA00004651"/>
    </source>
</evidence>
<dbReference type="Pfam" id="PF03772">
    <property type="entry name" value="Competence"/>
    <property type="match status" value="1"/>
</dbReference>
<evidence type="ECO:0000256" key="2">
    <source>
        <dbReference type="ARBA" id="ARBA00022475"/>
    </source>
</evidence>
<evidence type="ECO:0000256" key="6">
    <source>
        <dbReference type="SAM" id="MobiDB-lite"/>
    </source>
</evidence>
<name>A0A0B5F443_STRA4</name>
<keyword evidence="4 7" id="KW-1133">Transmembrane helix</keyword>
<evidence type="ECO:0000313" key="10">
    <source>
        <dbReference type="Proteomes" id="UP000031523"/>
    </source>
</evidence>
<feature type="region of interest" description="Disordered" evidence="6">
    <location>
        <begin position="48"/>
        <end position="92"/>
    </location>
</feature>
<feature type="transmembrane region" description="Helical" evidence="7">
    <location>
        <begin position="20"/>
        <end position="43"/>
    </location>
</feature>
<feature type="transmembrane region" description="Helical" evidence="7">
    <location>
        <begin position="475"/>
        <end position="495"/>
    </location>
</feature>
<dbReference type="InterPro" id="IPR052159">
    <property type="entry name" value="Competence_DNA_uptake"/>
</dbReference>
<feature type="compositionally biased region" description="Pro residues" evidence="6">
    <location>
        <begin position="48"/>
        <end position="63"/>
    </location>
</feature>
<dbReference type="KEGG" id="sals:SLNWT_5310"/>